<evidence type="ECO:0000256" key="5">
    <source>
        <dbReference type="ARBA" id="ARBA00023004"/>
    </source>
</evidence>
<dbReference type="STRING" id="172043.RM53_12405"/>
<proteinExistence type="predicted"/>
<dbReference type="Gene3D" id="1.10.760.10">
    <property type="entry name" value="Cytochrome c-like domain"/>
    <property type="match status" value="1"/>
</dbReference>
<dbReference type="PROSITE" id="PS51007">
    <property type="entry name" value="CYTC"/>
    <property type="match status" value="1"/>
</dbReference>
<dbReference type="InterPro" id="IPR036909">
    <property type="entry name" value="Cyt_c-like_dom_sf"/>
</dbReference>
<keyword evidence="5 6" id="KW-0408">Iron</keyword>
<evidence type="ECO:0000256" key="3">
    <source>
        <dbReference type="ARBA" id="ARBA00022723"/>
    </source>
</evidence>
<dbReference type="SUPFAM" id="SSF46626">
    <property type="entry name" value="Cytochrome c"/>
    <property type="match status" value="1"/>
</dbReference>
<keyword evidence="1" id="KW-0813">Transport</keyword>
<organism evidence="9 10">
    <name type="scientific">Brevundimonas nasdae</name>
    <dbReference type="NCBI Taxonomy" id="172043"/>
    <lineage>
        <taxon>Bacteria</taxon>
        <taxon>Pseudomonadati</taxon>
        <taxon>Pseudomonadota</taxon>
        <taxon>Alphaproteobacteria</taxon>
        <taxon>Caulobacterales</taxon>
        <taxon>Caulobacteraceae</taxon>
        <taxon>Brevundimonas</taxon>
    </lineage>
</organism>
<dbReference type="Proteomes" id="UP000031166">
    <property type="component" value="Unassembled WGS sequence"/>
</dbReference>
<evidence type="ECO:0000256" key="6">
    <source>
        <dbReference type="PROSITE-ProRule" id="PRU00433"/>
    </source>
</evidence>
<dbReference type="RefSeq" id="WP_039247241.1">
    <property type="nucleotide sequence ID" value="NZ_JWSY01000023.1"/>
</dbReference>
<protein>
    <submittedName>
        <fullName evidence="9">Cytochrome C</fullName>
    </submittedName>
</protein>
<name>A0A0B4CPQ1_9CAUL</name>
<evidence type="ECO:0000259" key="8">
    <source>
        <dbReference type="PROSITE" id="PS51007"/>
    </source>
</evidence>
<evidence type="ECO:0000256" key="1">
    <source>
        <dbReference type="ARBA" id="ARBA00022448"/>
    </source>
</evidence>
<keyword evidence="4" id="KW-0249">Electron transport</keyword>
<evidence type="ECO:0000313" key="9">
    <source>
        <dbReference type="EMBL" id="KIC56361.1"/>
    </source>
</evidence>
<feature type="domain" description="Cytochrome c" evidence="8">
    <location>
        <begin position="57"/>
        <end position="157"/>
    </location>
</feature>
<feature type="signal peptide" evidence="7">
    <location>
        <begin position="1"/>
        <end position="19"/>
    </location>
</feature>
<gene>
    <name evidence="9" type="ORF">RM53_12405</name>
</gene>
<evidence type="ECO:0000256" key="7">
    <source>
        <dbReference type="SAM" id="SignalP"/>
    </source>
</evidence>
<dbReference type="PRINTS" id="PR00604">
    <property type="entry name" value="CYTCHRMECIAB"/>
</dbReference>
<dbReference type="PROSITE" id="PS51257">
    <property type="entry name" value="PROKAR_LIPOPROTEIN"/>
    <property type="match status" value="1"/>
</dbReference>
<dbReference type="PANTHER" id="PTHR11961">
    <property type="entry name" value="CYTOCHROME C"/>
    <property type="match status" value="1"/>
</dbReference>
<dbReference type="InterPro" id="IPR009056">
    <property type="entry name" value="Cyt_c-like_dom"/>
</dbReference>
<dbReference type="GO" id="GO:0009055">
    <property type="term" value="F:electron transfer activity"/>
    <property type="evidence" value="ECO:0007669"/>
    <property type="project" value="InterPro"/>
</dbReference>
<comment type="caution">
    <text evidence="9">The sequence shown here is derived from an EMBL/GenBank/DDBJ whole genome shotgun (WGS) entry which is preliminary data.</text>
</comment>
<sequence length="167" mass="17933">MTRHALVAPLLLAPLLTLAACGQGEPSATTPAAPAHVLTDVEKATLLASLPAPYNAGDLENGRRAFARCRACHTIGEGGPDMAGPNLYGVFGRKAGDRPRYNYSNAMRTATFTWDAEKLDHWLENPRTFLPGNKMTFPGLPDATDRRDVIAFLKVETGYKSEPAPAA</sequence>
<evidence type="ECO:0000313" key="10">
    <source>
        <dbReference type="Proteomes" id="UP000031166"/>
    </source>
</evidence>
<dbReference type="GO" id="GO:0046872">
    <property type="term" value="F:metal ion binding"/>
    <property type="evidence" value="ECO:0007669"/>
    <property type="project" value="UniProtKB-KW"/>
</dbReference>
<reference evidence="9 10" key="1">
    <citation type="submission" date="2014-12" db="EMBL/GenBank/DDBJ databases">
        <title>Genome sequencing of Brevundimonas nasdae TPW30.</title>
        <authorList>
            <person name="Tan P.W."/>
            <person name="Chan K.-G."/>
        </authorList>
    </citation>
    <scope>NUCLEOTIDE SEQUENCE [LARGE SCALE GENOMIC DNA]</scope>
    <source>
        <strain evidence="9 10">TPW30</strain>
    </source>
</reference>
<dbReference type="Pfam" id="PF00034">
    <property type="entry name" value="Cytochrom_C"/>
    <property type="match status" value="1"/>
</dbReference>
<dbReference type="GO" id="GO:0020037">
    <property type="term" value="F:heme binding"/>
    <property type="evidence" value="ECO:0007669"/>
    <property type="project" value="InterPro"/>
</dbReference>
<keyword evidence="3 6" id="KW-0479">Metal-binding</keyword>
<accession>A0A0B4CPQ1</accession>
<evidence type="ECO:0000256" key="2">
    <source>
        <dbReference type="ARBA" id="ARBA00022617"/>
    </source>
</evidence>
<keyword evidence="7" id="KW-0732">Signal</keyword>
<keyword evidence="2 6" id="KW-0349">Heme</keyword>
<dbReference type="EMBL" id="JWSY01000023">
    <property type="protein sequence ID" value="KIC56361.1"/>
    <property type="molecule type" value="Genomic_DNA"/>
</dbReference>
<dbReference type="AlphaFoldDB" id="A0A0B4CPQ1"/>
<evidence type="ECO:0000256" key="4">
    <source>
        <dbReference type="ARBA" id="ARBA00022982"/>
    </source>
</evidence>
<feature type="chain" id="PRO_5002084679" evidence="7">
    <location>
        <begin position="20"/>
        <end position="167"/>
    </location>
</feature>
<dbReference type="InterPro" id="IPR002327">
    <property type="entry name" value="Cyt_c_1A/1B"/>
</dbReference>